<dbReference type="KEGG" id="avn:Avin_09130"/>
<dbReference type="Proteomes" id="UP000002424">
    <property type="component" value="Chromosome"/>
</dbReference>
<proteinExistence type="predicted"/>
<protein>
    <submittedName>
        <fullName evidence="1">Uncharacterized protein</fullName>
    </submittedName>
</protein>
<dbReference type="HOGENOM" id="CLU_3362954_0_0_6"/>
<gene>
    <name evidence="1" type="ordered locus">Avin_09130</name>
</gene>
<dbReference type="EMBL" id="CP001157">
    <property type="protein sequence ID" value="ACO77152.1"/>
    <property type="molecule type" value="Genomic_DNA"/>
</dbReference>
<dbReference type="STRING" id="322710.Avin_09130"/>
<accession>C1DMX2</accession>
<sequence length="35" mass="4278">MTLSSLSTWLSFPLFTLCFSPPFRLPHRLRRRERQ</sequence>
<dbReference type="EnsemblBacteria" id="ACO77152">
    <property type="protein sequence ID" value="ACO77152"/>
    <property type="gene ID" value="Avin_09130"/>
</dbReference>
<evidence type="ECO:0000313" key="1">
    <source>
        <dbReference type="EMBL" id="ACO77152.1"/>
    </source>
</evidence>
<keyword evidence="2" id="KW-1185">Reference proteome</keyword>
<organism evidence="1 2">
    <name type="scientific">Azotobacter vinelandii (strain DJ / ATCC BAA-1303)</name>
    <dbReference type="NCBI Taxonomy" id="322710"/>
    <lineage>
        <taxon>Bacteria</taxon>
        <taxon>Pseudomonadati</taxon>
        <taxon>Pseudomonadota</taxon>
        <taxon>Gammaproteobacteria</taxon>
        <taxon>Pseudomonadales</taxon>
        <taxon>Pseudomonadaceae</taxon>
        <taxon>Azotobacter</taxon>
    </lineage>
</organism>
<name>C1DMX2_AZOVD</name>
<reference evidence="1 2" key="1">
    <citation type="journal article" date="2009" name="J. Bacteriol.">
        <title>Genome sequence of Azotobacter vinelandii, an obligate aerobe specialized to support diverse anaerobic metabolic processes.</title>
        <authorList>
            <person name="Setubal J.C."/>
            <person name="dos Santos P."/>
            <person name="Goldman B.S."/>
            <person name="Ertesvag H."/>
            <person name="Espin G."/>
            <person name="Rubio L.M."/>
            <person name="Valla S."/>
            <person name="Almeida N.F."/>
            <person name="Balasubramanian D."/>
            <person name="Cromes L."/>
            <person name="Curatti L."/>
            <person name="Du Z."/>
            <person name="Godsy E."/>
            <person name="Goodner B."/>
            <person name="Hellner-Burris K."/>
            <person name="Hernandez J.A."/>
            <person name="Houmiel K."/>
            <person name="Imperial J."/>
            <person name="Kennedy C."/>
            <person name="Larson T.J."/>
            <person name="Latreille P."/>
            <person name="Ligon L.S."/>
            <person name="Lu J."/>
            <person name="Maerk M."/>
            <person name="Miller N.M."/>
            <person name="Norton S."/>
            <person name="O'Carroll I.P."/>
            <person name="Paulsen I."/>
            <person name="Raulfs E.C."/>
            <person name="Roemer R."/>
            <person name="Rosser J."/>
            <person name="Segura D."/>
            <person name="Slater S."/>
            <person name="Stricklin S.L."/>
            <person name="Studholme D.J."/>
            <person name="Sun J."/>
            <person name="Viana C.J."/>
            <person name="Wallin E."/>
            <person name="Wang B."/>
            <person name="Wheeler C."/>
            <person name="Zhu H."/>
            <person name="Dean D.R."/>
            <person name="Dixon R."/>
            <person name="Wood D."/>
        </authorList>
    </citation>
    <scope>NUCLEOTIDE SEQUENCE [LARGE SCALE GENOMIC DNA]</scope>
    <source>
        <strain evidence="2">DJ / ATCC BAA-1303</strain>
    </source>
</reference>
<dbReference type="AlphaFoldDB" id="C1DMX2"/>
<evidence type="ECO:0000313" key="2">
    <source>
        <dbReference type="Proteomes" id="UP000002424"/>
    </source>
</evidence>